<feature type="region of interest" description="Disordered" evidence="1">
    <location>
        <begin position="192"/>
        <end position="218"/>
    </location>
</feature>
<gene>
    <name evidence="2" type="ORF">BCR42DRAFT_410133</name>
</gene>
<comment type="caution">
    <text evidence="2">The sequence shown here is derived from an EMBL/GenBank/DDBJ whole genome shotgun (WGS) entry which is preliminary data.</text>
</comment>
<protein>
    <submittedName>
        <fullName evidence="2">Uncharacterized protein</fullName>
    </submittedName>
</protein>
<keyword evidence="3" id="KW-1185">Reference proteome</keyword>
<dbReference type="Pfam" id="PF10452">
    <property type="entry name" value="TCO89"/>
    <property type="match status" value="1"/>
</dbReference>
<dbReference type="AlphaFoldDB" id="A0A1X2INN2"/>
<dbReference type="GO" id="GO:0000329">
    <property type="term" value="C:fungal-type vacuole membrane"/>
    <property type="evidence" value="ECO:0007669"/>
    <property type="project" value="TreeGrafter"/>
</dbReference>
<organism evidence="2 3">
    <name type="scientific">Absidia repens</name>
    <dbReference type="NCBI Taxonomy" id="90262"/>
    <lineage>
        <taxon>Eukaryota</taxon>
        <taxon>Fungi</taxon>
        <taxon>Fungi incertae sedis</taxon>
        <taxon>Mucoromycota</taxon>
        <taxon>Mucoromycotina</taxon>
        <taxon>Mucoromycetes</taxon>
        <taxon>Mucorales</taxon>
        <taxon>Cunninghamellaceae</taxon>
        <taxon>Absidia</taxon>
    </lineage>
</organism>
<dbReference type="GO" id="GO:0031931">
    <property type="term" value="C:TORC1 complex"/>
    <property type="evidence" value="ECO:0007669"/>
    <property type="project" value="InterPro"/>
</dbReference>
<feature type="region of interest" description="Disordered" evidence="1">
    <location>
        <begin position="1"/>
        <end position="48"/>
    </location>
</feature>
<evidence type="ECO:0000313" key="2">
    <source>
        <dbReference type="EMBL" id="ORZ19622.1"/>
    </source>
</evidence>
<dbReference type="PANTHER" id="PTHR22794:SF2">
    <property type="entry name" value="THAP DOMAIN-CONTAINING PROTEIN 11"/>
    <property type="match status" value="1"/>
</dbReference>
<evidence type="ECO:0000256" key="1">
    <source>
        <dbReference type="SAM" id="MobiDB-lite"/>
    </source>
</evidence>
<evidence type="ECO:0000313" key="3">
    <source>
        <dbReference type="Proteomes" id="UP000193560"/>
    </source>
</evidence>
<proteinExistence type="predicted"/>
<dbReference type="EMBL" id="MCGE01000007">
    <property type="protein sequence ID" value="ORZ19622.1"/>
    <property type="molecule type" value="Genomic_DNA"/>
</dbReference>
<accession>A0A1X2INN2</accession>
<feature type="compositionally biased region" description="Polar residues" evidence="1">
    <location>
        <begin position="1"/>
        <end position="10"/>
    </location>
</feature>
<dbReference type="GO" id="GO:0031929">
    <property type="term" value="P:TOR signaling"/>
    <property type="evidence" value="ECO:0007669"/>
    <property type="project" value="InterPro"/>
</dbReference>
<dbReference type="Proteomes" id="UP000193560">
    <property type="component" value="Unassembled WGS sequence"/>
</dbReference>
<reference evidence="2 3" key="1">
    <citation type="submission" date="2016-07" db="EMBL/GenBank/DDBJ databases">
        <title>Pervasive Adenine N6-methylation of Active Genes in Fungi.</title>
        <authorList>
            <consortium name="DOE Joint Genome Institute"/>
            <person name="Mondo S.J."/>
            <person name="Dannebaum R.O."/>
            <person name="Kuo R.C."/>
            <person name="Labutti K."/>
            <person name="Haridas S."/>
            <person name="Kuo A."/>
            <person name="Salamov A."/>
            <person name="Ahrendt S.R."/>
            <person name="Lipzen A."/>
            <person name="Sullivan W."/>
            <person name="Andreopoulos W.B."/>
            <person name="Clum A."/>
            <person name="Lindquist E."/>
            <person name="Daum C."/>
            <person name="Ramamoorthy G.K."/>
            <person name="Gryganskyi A."/>
            <person name="Culley D."/>
            <person name="Magnuson J.K."/>
            <person name="James T.Y."/>
            <person name="O'Malley M.A."/>
            <person name="Stajich J.E."/>
            <person name="Spatafora J.W."/>
            <person name="Visel A."/>
            <person name="Grigoriev I.V."/>
        </authorList>
    </citation>
    <scope>NUCLEOTIDE SEQUENCE [LARGE SCALE GENOMIC DNA]</scope>
    <source>
        <strain evidence="2 3">NRRL 1336</strain>
    </source>
</reference>
<feature type="region of interest" description="Disordered" evidence="1">
    <location>
        <begin position="70"/>
        <end position="89"/>
    </location>
</feature>
<dbReference type="PANTHER" id="PTHR22794">
    <property type="entry name" value="THAP DOMAIN PROTEIN 11"/>
    <property type="match status" value="1"/>
</dbReference>
<name>A0A1X2INN2_9FUNG</name>
<dbReference type="OrthoDB" id="5430106at2759"/>
<dbReference type="InterPro" id="IPR018857">
    <property type="entry name" value="TORC1_cplx_su_TCO89"/>
</dbReference>
<sequence>MTLIQQQQQHFPLANPDPGEKISISPPPIPSPSSSLMPSVLPQPPTAKAMSLRHWQSQPLLRTKASTQLSPFHAQAQPCHSTQPRSLNHHNEATSLDVPTQSQPSSSIVHAAAKTHSFSDWNRTQQKLMLQRQSFLASDKHHLDHPANMKRLTKEMDRMNREYRCVRQYEDPMAESFLRVTMTAYHHPIMHSSTSPQFSSLSSSSASSSASSSLSSSGLLDSALSTRNICNTTTITNNNKNNNNNNNISHHLYYANQHYYQQQHQQQHPQQQQNGKIASPVLQRRASDFMLKQQDRRNSSTSIHSAIIERSHHPSSASSSSKNLFFTRWFKPALPPTKRRQLHTTC</sequence>